<dbReference type="AlphaFoldDB" id="A0AA35XI43"/>
<name>A0AA35XI43_GEOBA</name>
<feature type="non-terminal residue" evidence="1">
    <location>
        <position position="82"/>
    </location>
</feature>
<gene>
    <name evidence="1" type="ORF">GBAR_LOCUS28287</name>
</gene>
<proteinExistence type="predicted"/>
<reference evidence="1" key="1">
    <citation type="submission" date="2023-03" db="EMBL/GenBank/DDBJ databases">
        <authorList>
            <person name="Steffen K."/>
            <person name="Cardenas P."/>
        </authorList>
    </citation>
    <scope>NUCLEOTIDE SEQUENCE</scope>
</reference>
<accession>A0AA35XI43</accession>
<dbReference type="EMBL" id="CASHTH010003954">
    <property type="protein sequence ID" value="CAI8051657.1"/>
    <property type="molecule type" value="Genomic_DNA"/>
</dbReference>
<organism evidence="1 2">
    <name type="scientific">Geodia barretti</name>
    <name type="common">Barrett's horny sponge</name>
    <dbReference type="NCBI Taxonomy" id="519541"/>
    <lineage>
        <taxon>Eukaryota</taxon>
        <taxon>Metazoa</taxon>
        <taxon>Porifera</taxon>
        <taxon>Demospongiae</taxon>
        <taxon>Heteroscleromorpha</taxon>
        <taxon>Tetractinellida</taxon>
        <taxon>Astrophorina</taxon>
        <taxon>Geodiidae</taxon>
        <taxon>Geodia</taxon>
    </lineage>
</organism>
<evidence type="ECO:0000313" key="1">
    <source>
        <dbReference type="EMBL" id="CAI8051657.1"/>
    </source>
</evidence>
<keyword evidence="2" id="KW-1185">Reference proteome</keyword>
<protein>
    <submittedName>
        <fullName evidence="1">Uncharacterized protein</fullName>
    </submittedName>
</protein>
<comment type="caution">
    <text evidence="1">The sequence shown here is derived from an EMBL/GenBank/DDBJ whole genome shotgun (WGS) entry which is preliminary data.</text>
</comment>
<sequence length="82" mass="8816">MFFVNIALTSQTPRTTVSPSRAVVIINDMNEPECVPTLSFSSETYVGEEFERVAQVCVALSLTLSIPLDFIITATDTGSATA</sequence>
<dbReference type="Proteomes" id="UP001174909">
    <property type="component" value="Unassembled WGS sequence"/>
</dbReference>
<evidence type="ECO:0000313" key="2">
    <source>
        <dbReference type="Proteomes" id="UP001174909"/>
    </source>
</evidence>